<dbReference type="EMBL" id="MEVK01000035">
    <property type="protein sequence ID" value="OGC58516.1"/>
    <property type="molecule type" value="Genomic_DNA"/>
</dbReference>
<dbReference type="PANTHER" id="PTHR21343:SF9">
    <property type="entry name" value="LIPID II ISOGLUTAMINYL SYNTHASE (GLUTAMINE-HYDROLYZING) SUBUNIT GATD"/>
    <property type="match status" value="1"/>
</dbReference>
<keyword evidence="2" id="KW-0436">Ligase</keyword>
<dbReference type="GO" id="GO:0071555">
    <property type="term" value="P:cell wall organization"/>
    <property type="evidence" value="ECO:0007669"/>
    <property type="project" value="UniProtKB-KW"/>
</dbReference>
<comment type="catalytic activity">
    <reaction evidence="2">
        <text>L-glutamine + H2O = L-glutamate + NH4(+)</text>
        <dbReference type="Rhea" id="RHEA:15889"/>
        <dbReference type="ChEBI" id="CHEBI:15377"/>
        <dbReference type="ChEBI" id="CHEBI:28938"/>
        <dbReference type="ChEBI" id="CHEBI:29985"/>
        <dbReference type="ChEBI" id="CHEBI:58359"/>
        <dbReference type="EC" id="3.5.1.2"/>
    </reaction>
</comment>
<comment type="function">
    <text evidence="2">The lipid II isoglutaminyl synthase complex catalyzes the formation of alpha-D-isoglutamine in the cell wall lipid II stem peptide. The GatD subunit catalyzes the hydrolysis of glutamine to glutamate and ammonia. The resulting ammonia molecule is channeled to the active site of MurT.</text>
</comment>
<dbReference type="InterPro" id="IPR033949">
    <property type="entry name" value="CobQ_GATase1"/>
</dbReference>
<dbReference type="GO" id="GO:0009252">
    <property type="term" value="P:peptidoglycan biosynthetic process"/>
    <property type="evidence" value="ECO:0007669"/>
    <property type="project" value="UniProtKB-UniRule"/>
</dbReference>
<dbReference type="GO" id="GO:0008360">
    <property type="term" value="P:regulation of cell shape"/>
    <property type="evidence" value="ECO:0007669"/>
    <property type="project" value="UniProtKB-KW"/>
</dbReference>
<dbReference type="EC" id="3.5.1.2" evidence="2"/>
<proteinExistence type="inferred from homology"/>
<protein>
    <recommendedName>
        <fullName evidence="2">Lipid II isoglutaminyl synthase (glutamine-hydrolyzing) subunit GatD</fullName>
        <ecNumber evidence="2">6.3.5.13</ecNumber>
    </recommendedName>
    <alternativeName>
        <fullName evidence="2">Lipid II isoglutaminyl synthase glutaminase subunit</fullName>
        <ecNumber evidence="2">3.5.1.2</ecNumber>
    </alternativeName>
</protein>
<keyword evidence="2" id="KW-0378">Hydrolase</keyword>
<evidence type="ECO:0000313" key="4">
    <source>
        <dbReference type="EMBL" id="OGC58516.1"/>
    </source>
</evidence>
<comment type="catalytic activity">
    <reaction evidence="2">
        <text>beta-D-GlcNAc-(1-&gt;4)-Mur2Ac(oyl-L-Ala-gamma-D-Glu-L-Lys-D-Ala-D-Ala)-di-trans,octa-cis-undecaprenyl diphosphate + L-glutamine + ATP + H2O = beta-D-GlcNAc-(1-&gt;4)-Mur2Ac(oyl-L-Ala-D-isoglutaminyl-L-Lys-D-Ala-D-Ala)-di-trans,octa-cis-undecaprenyl diphosphate + L-glutamate + ADP + phosphate + H(+)</text>
        <dbReference type="Rhea" id="RHEA:57928"/>
        <dbReference type="ChEBI" id="CHEBI:15377"/>
        <dbReference type="ChEBI" id="CHEBI:15378"/>
        <dbReference type="ChEBI" id="CHEBI:29985"/>
        <dbReference type="ChEBI" id="CHEBI:30616"/>
        <dbReference type="ChEBI" id="CHEBI:43474"/>
        <dbReference type="ChEBI" id="CHEBI:58359"/>
        <dbReference type="ChEBI" id="CHEBI:60033"/>
        <dbReference type="ChEBI" id="CHEBI:62233"/>
        <dbReference type="ChEBI" id="CHEBI:456216"/>
        <dbReference type="EC" id="6.3.5.13"/>
    </reaction>
</comment>
<dbReference type="GO" id="GO:0004359">
    <property type="term" value="F:glutaminase activity"/>
    <property type="evidence" value="ECO:0007669"/>
    <property type="project" value="UniProtKB-UniRule"/>
</dbReference>
<keyword evidence="2" id="KW-0961">Cell wall biogenesis/degradation</keyword>
<dbReference type="STRING" id="1802627.A3A70_01945"/>
<dbReference type="InterPro" id="IPR043702">
    <property type="entry name" value="Lipid_II_synth_GatD"/>
</dbReference>
<keyword evidence="2" id="KW-0573">Peptidoglycan synthesis</keyword>
<organism evidence="4 5">
    <name type="scientific">candidate division WWE3 bacterium RIFCSPLOWO2_01_FULL_42_11</name>
    <dbReference type="NCBI Taxonomy" id="1802627"/>
    <lineage>
        <taxon>Bacteria</taxon>
        <taxon>Katanobacteria</taxon>
    </lineage>
</organism>
<dbReference type="GO" id="GO:0140282">
    <property type="term" value="F:carbon-nitrogen ligase activity on lipid II"/>
    <property type="evidence" value="ECO:0007669"/>
    <property type="project" value="UniProtKB-UniRule"/>
</dbReference>
<reference evidence="4 5" key="1">
    <citation type="journal article" date="2016" name="Nat. Commun.">
        <title>Thousands of microbial genomes shed light on interconnected biogeochemical processes in an aquifer system.</title>
        <authorList>
            <person name="Anantharaman K."/>
            <person name="Brown C.T."/>
            <person name="Hug L.A."/>
            <person name="Sharon I."/>
            <person name="Castelle C.J."/>
            <person name="Probst A.J."/>
            <person name="Thomas B.C."/>
            <person name="Singh A."/>
            <person name="Wilkins M.J."/>
            <person name="Karaoz U."/>
            <person name="Brodie E.L."/>
            <person name="Williams K.H."/>
            <person name="Hubbard S.S."/>
            <person name="Banfield J.F."/>
        </authorList>
    </citation>
    <scope>NUCLEOTIDE SEQUENCE [LARGE SCALE GENOMIC DNA]</scope>
</reference>
<comment type="similarity">
    <text evidence="2">Belongs to the CobB/CobQ family. GatD subfamily.</text>
</comment>
<dbReference type="Gene3D" id="3.40.50.880">
    <property type="match status" value="1"/>
</dbReference>
<evidence type="ECO:0000259" key="3">
    <source>
        <dbReference type="Pfam" id="PF07685"/>
    </source>
</evidence>
<dbReference type="EC" id="6.3.5.13" evidence="2"/>
<feature type="active site" description="Nucleophile" evidence="2">
    <location>
        <position position="92"/>
    </location>
</feature>
<keyword evidence="1 2" id="KW-0315">Glutamine amidotransferase</keyword>
<name>A0A1F4VMR6_UNCKA</name>
<dbReference type="PROSITE" id="PS51274">
    <property type="entry name" value="GATASE_COBBQ"/>
    <property type="match status" value="1"/>
</dbReference>
<dbReference type="Pfam" id="PF07685">
    <property type="entry name" value="GATase_3"/>
    <property type="match status" value="1"/>
</dbReference>
<dbReference type="HAMAP" id="MF_02213">
    <property type="entry name" value="Lipid_II_synth_GatD"/>
    <property type="match status" value="1"/>
</dbReference>
<comment type="pathway">
    <text evidence="2">Cell wall biogenesis; peptidoglycan biosynthesis.</text>
</comment>
<keyword evidence="2" id="KW-0133">Cell shape</keyword>
<dbReference type="GO" id="GO:0009236">
    <property type="term" value="P:cobalamin biosynthetic process"/>
    <property type="evidence" value="ECO:0007669"/>
    <property type="project" value="InterPro"/>
</dbReference>
<feature type="domain" description="CobB/CobQ-like glutamine amidotransferase" evidence="3">
    <location>
        <begin position="5"/>
        <end position="202"/>
    </location>
</feature>
<dbReference type="InterPro" id="IPR029062">
    <property type="entry name" value="Class_I_gatase-like"/>
</dbReference>
<evidence type="ECO:0000256" key="1">
    <source>
        <dbReference type="ARBA" id="ARBA00022962"/>
    </source>
</evidence>
<comment type="caution">
    <text evidence="4">The sequence shown here is derived from an EMBL/GenBank/DDBJ whole genome shotgun (WGS) entry which is preliminary data.</text>
</comment>
<dbReference type="PANTHER" id="PTHR21343">
    <property type="entry name" value="DETHIOBIOTIN SYNTHETASE"/>
    <property type="match status" value="1"/>
</dbReference>
<accession>A0A1F4VMR6</accession>
<gene>
    <name evidence="2" type="primary">gatD</name>
    <name evidence="4" type="ORF">A3A70_01945</name>
</gene>
<feature type="active site" evidence="2">
    <location>
        <position position="195"/>
    </location>
</feature>
<sequence length="245" mass="27630">MKLHIVWLYHDLMDTYGDKGNILTLLRRLDWRGIKGELTEISLGEKIPIGANLLFLGGAQDRQQRLVMQDLLDRKNEIQEYLFSGGVGLFVCAGYQLLGNYYQDADGSIVDGLEIFDLETINPGISHPRLIGNAVIKCPFLGESEYLVGFENHGGRTILKNKMETLGKVVKGHGNNGRDKTEGVRFKNAFGTYLHGPVLPKNPKFADFLLDLAIQEFEPEHKLEPLPDVFENKVHNELLTKLKVR</sequence>
<dbReference type="AlphaFoldDB" id="A0A1F4VMR6"/>
<evidence type="ECO:0000256" key="2">
    <source>
        <dbReference type="HAMAP-Rule" id="MF_02213"/>
    </source>
</evidence>
<comment type="subunit">
    <text evidence="2">Forms a heterodimer with MurT.</text>
</comment>
<evidence type="ECO:0000313" key="5">
    <source>
        <dbReference type="Proteomes" id="UP000178964"/>
    </source>
</evidence>
<dbReference type="InterPro" id="IPR011698">
    <property type="entry name" value="GATase_3"/>
</dbReference>
<dbReference type="UniPathway" id="UPA00219"/>
<dbReference type="SUPFAM" id="SSF52317">
    <property type="entry name" value="Class I glutamine amidotransferase-like"/>
    <property type="match status" value="1"/>
</dbReference>
<dbReference type="CDD" id="cd01750">
    <property type="entry name" value="GATase1_CobQ"/>
    <property type="match status" value="1"/>
</dbReference>
<feature type="binding site" evidence="2">
    <location>
        <position position="129"/>
    </location>
    <ligand>
        <name>substrate</name>
    </ligand>
</feature>
<dbReference type="Proteomes" id="UP000178964">
    <property type="component" value="Unassembled WGS sequence"/>
</dbReference>